<evidence type="ECO:0000313" key="1">
    <source>
        <dbReference type="EMBL" id="MPN36368.1"/>
    </source>
</evidence>
<dbReference type="AlphaFoldDB" id="A0A645HBF9"/>
<organism evidence="1">
    <name type="scientific">bioreactor metagenome</name>
    <dbReference type="NCBI Taxonomy" id="1076179"/>
    <lineage>
        <taxon>unclassified sequences</taxon>
        <taxon>metagenomes</taxon>
        <taxon>ecological metagenomes</taxon>
    </lineage>
</organism>
<sequence>MLDERRVEPAGQVGPLIGAPQLVLEGVGEGGQRARDALVQLDFRRREADDFAGQ</sequence>
<dbReference type="EMBL" id="VSSQ01090461">
    <property type="protein sequence ID" value="MPN36368.1"/>
    <property type="molecule type" value="Genomic_DNA"/>
</dbReference>
<proteinExistence type="predicted"/>
<name>A0A645HBF9_9ZZZZ</name>
<comment type="caution">
    <text evidence="1">The sequence shown here is derived from an EMBL/GenBank/DDBJ whole genome shotgun (WGS) entry which is preliminary data.</text>
</comment>
<gene>
    <name evidence="1" type="ORF">SDC9_183877</name>
</gene>
<protein>
    <submittedName>
        <fullName evidence="1">Uncharacterized protein</fullName>
    </submittedName>
</protein>
<reference evidence="1" key="1">
    <citation type="submission" date="2019-08" db="EMBL/GenBank/DDBJ databases">
        <authorList>
            <person name="Kucharzyk K."/>
            <person name="Murdoch R.W."/>
            <person name="Higgins S."/>
            <person name="Loffler F."/>
        </authorList>
    </citation>
    <scope>NUCLEOTIDE SEQUENCE</scope>
</reference>
<accession>A0A645HBF9</accession>